<organism evidence="1 2">
    <name type="scientific">Xenopus laevis</name>
    <name type="common">African clawed frog</name>
    <dbReference type="NCBI Taxonomy" id="8355"/>
    <lineage>
        <taxon>Eukaryota</taxon>
        <taxon>Metazoa</taxon>
        <taxon>Chordata</taxon>
        <taxon>Craniata</taxon>
        <taxon>Vertebrata</taxon>
        <taxon>Euteleostomi</taxon>
        <taxon>Amphibia</taxon>
        <taxon>Batrachia</taxon>
        <taxon>Anura</taxon>
        <taxon>Pipoidea</taxon>
        <taxon>Pipidae</taxon>
        <taxon>Xenopodinae</taxon>
        <taxon>Xenopus</taxon>
        <taxon>Xenopus</taxon>
    </lineage>
</organism>
<dbReference type="EMBL" id="CM004470">
    <property type="protein sequence ID" value="OCT89894.1"/>
    <property type="molecule type" value="Genomic_DNA"/>
</dbReference>
<dbReference type="Proteomes" id="UP000694892">
    <property type="component" value="Chromosome 3L"/>
</dbReference>
<evidence type="ECO:0000313" key="2">
    <source>
        <dbReference type="Proteomes" id="UP000694892"/>
    </source>
</evidence>
<proteinExistence type="predicted"/>
<reference evidence="2" key="1">
    <citation type="journal article" date="2016" name="Nature">
        <title>Genome evolution in the allotetraploid frog Xenopus laevis.</title>
        <authorList>
            <person name="Session A.M."/>
            <person name="Uno Y."/>
            <person name="Kwon T."/>
            <person name="Chapman J.A."/>
            <person name="Toyoda A."/>
            <person name="Takahashi S."/>
            <person name="Fukui A."/>
            <person name="Hikosaka A."/>
            <person name="Suzuki A."/>
            <person name="Kondo M."/>
            <person name="van Heeringen S.J."/>
            <person name="Quigley I."/>
            <person name="Heinz S."/>
            <person name="Ogino H."/>
            <person name="Ochi H."/>
            <person name="Hellsten U."/>
            <person name="Lyons J.B."/>
            <person name="Simakov O."/>
            <person name="Putnam N."/>
            <person name="Stites J."/>
            <person name="Kuroki Y."/>
            <person name="Tanaka T."/>
            <person name="Michiue T."/>
            <person name="Watanabe M."/>
            <person name="Bogdanovic O."/>
            <person name="Lister R."/>
            <person name="Georgiou G."/>
            <person name="Paranjpe S.S."/>
            <person name="van Kruijsbergen I."/>
            <person name="Shu S."/>
            <person name="Carlson J."/>
            <person name="Kinoshita T."/>
            <person name="Ohta Y."/>
            <person name="Mawaribuchi S."/>
            <person name="Jenkins J."/>
            <person name="Grimwood J."/>
            <person name="Schmutz J."/>
            <person name="Mitros T."/>
            <person name="Mozaffari S.V."/>
            <person name="Suzuki Y."/>
            <person name="Haramoto Y."/>
            <person name="Yamamoto T.S."/>
            <person name="Takagi C."/>
            <person name="Heald R."/>
            <person name="Miller K."/>
            <person name="Haudenschild C."/>
            <person name="Kitzman J."/>
            <person name="Nakayama T."/>
            <person name="Izutsu Y."/>
            <person name="Robert J."/>
            <person name="Fortriede J."/>
            <person name="Burns K."/>
            <person name="Lotay V."/>
            <person name="Karimi K."/>
            <person name="Yasuoka Y."/>
            <person name="Dichmann D.S."/>
            <person name="Flajnik M.F."/>
            <person name="Houston D.W."/>
            <person name="Shendure J."/>
            <person name="DuPasquier L."/>
            <person name="Vize P.D."/>
            <person name="Zorn A.M."/>
            <person name="Ito M."/>
            <person name="Marcotte E.M."/>
            <person name="Wallingford J.B."/>
            <person name="Ito Y."/>
            <person name="Asashima M."/>
            <person name="Ueno N."/>
            <person name="Matsuda Y."/>
            <person name="Veenstra G.J."/>
            <person name="Fujiyama A."/>
            <person name="Harland R.M."/>
            <person name="Taira M."/>
            <person name="Rokhsar D.S."/>
        </authorList>
    </citation>
    <scope>NUCLEOTIDE SEQUENCE [LARGE SCALE GENOMIC DNA]</scope>
    <source>
        <strain evidence="2">J</strain>
    </source>
</reference>
<protein>
    <recommendedName>
        <fullName evidence="3">GIY-YIG domain-containing protein</fullName>
    </recommendedName>
</protein>
<evidence type="ECO:0000313" key="1">
    <source>
        <dbReference type="EMBL" id="OCT89894.1"/>
    </source>
</evidence>
<accession>A0A974DD99</accession>
<sequence>MEFIHSHTGQIIQLSGYYLFSKFAVYALTCPCGLIYIGETTQMGNLFAHRYSQHHSTINLGNTTLPVSKHFLEKGHTSDQLKFMVLETIPPLKRGGDREFK</sequence>
<name>A0A974DD99_XENLA</name>
<dbReference type="AlphaFoldDB" id="A0A974DD99"/>
<gene>
    <name evidence="1" type="ORF">XELAEV_18018507mg</name>
</gene>
<evidence type="ECO:0008006" key="3">
    <source>
        <dbReference type="Google" id="ProtNLM"/>
    </source>
</evidence>